<dbReference type="RefSeq" id="WP_121450221.1">
    <property type="nucleotide sequence ID" value="NZ_RBWE01000001.1"/>
</dbReference>
<dbReference type="OrthoDB" id="3194831at2"/>
<dbReference type="InterPro" id="IPR003594">
    <property type="entry name" value="HATPase_dom"/>
</dbReference>
<dbReference type="EMBL" id="RBWE01000001">
    <property type="protein sequence ID" value="RKO65751.1"/>
    <property type="molecule type" value="Genomic_DNA"/>
</dbReference>
<reference evidence="2 3" key="1">
    <citation type="submission" date="2018-10" db="EMBL/GenBank/DDBJ databases">
        <authorList>
            <person name="Grouzdev D.S."/>
            <person name="Krutkina M.S."/>
            <person name="Tourova T.P."/>
            <person name="Nazina T.N."/>
        </authorList>
    </citation>
    <scope>NUCLEOTIDE SEQUENCE [LARGE SCALE GENOMIC DNA]</scope>
    <source>
        <strain evidence="2 3">435</strain>
    </source>
</reference>
<protein>
    <recommendedName>
        <fullName evidence="1">STAS domain-containing protein</fullName>
    </recommendedName>
</protein>
<organism evidence="2 3">
    <name type="scientific">Desulfofundulus salinus</name>
    <dbReference type="NCBI Taxonomy" id="2419843"/>
    <lineage>
        <taxon>Bacteria</taxon>
        <taxon>Bacillati</taxon>
        <taxon>Bacillota</taxon>
        <taxon>Clostridia</taxon>
        <taxon>Eubacteriales</taxon>
        <taxon>Peptococcaceae</taxon>
        <taxon>Desulfofundulus</taxon>
    </lineage>
</organism>
<dbReference type="InterPro" id="IPR036890">
    <property type="entry name" value="HATPase_C_sf"/>
</dbReference>
<sequence length="312" mass="35458">MGKNELIIPLPTVLSVDSLCEIDFASFWNARYNPVGKIVFDFSPIDFVRPAGLVSIVSLMKLSKYLKVADQYYLREPKDDNVKQYLKRMGFYEQFRIIKETVSPKVESSSLCELREVKDELEAYKLTSQLTRIVKEQVQLEEKMMRAISHALGEIIDNIFHHSNSPINGFVCAQTYKGAGEIEIAVADCGIGIKESLKGNPIYRKIRDDEEAITTAVGKRVTGKPHTNTGQGLFICRRFIKENFGRMDIISGSAQYTLRNTDAHVKCYPFWQGTVVSLVFNLKHPIDPKRILDSEFPMDAELDDLFGETDEK</sequence>
<gene>
    <name evidence="2" type="ORF">D7024_01390</name>
</gene>
<evidence type="ECO:0000313" key="2">
    <source>
        <dbReference type="EMBL" id="RKO65751.1"/>
    </source>
</evidence>
<dbReference type="Gene3D" id="3.30.565.10">
    <property type="entry name" value="Histidine kinase-like ATPase, C-terminal domain"/>
    <property type="match status" value="1"/>
</dbReference>
<proteinExistence type="predicted"/>
<feature type="domain" description="STAS" evidence="1">
    <location>
        <begin position="1"/>
        <end position="124"/>
    </location>
</feature>
<dbReference type="Pfam" id="PF02518">
    <property type="entry name" value="HATPase_c"/>
    <property type="match status" value="1"/>
</dbReference>
<keyword evidence="3" id="KW-1185">Reference proteome</keyword>
<comment type="caution">
    <text evidence="2">The sequence shown here is derived from an EMBL/GenBank/DDBJ whole genome shotgun (WGS) entry which is preliminary data.</text>
</comment>
<dbReference type="Proteomes" id="UP000271256">
    <property type="component" value="Unassembled WGS sequence"/>
</dbReference>
<accession>A0A494WSC6</accession>
<name>A0A494WSC6_9FIRM</name>
<dbReference type="InterPro" id="IPR002645">
    <property type="entry name" value="STAS_dom"/>
</dbReference>
<dbReference type="PROSITE" id="PS50801">
    <property type="entry name" value="STAS"/>
    <property type="match status" value="1"/>
</dbReference>
<dbReference type="AlphaFoldDB" id="A0A494WSC6"/>
<dbReference type="SUPFAM" id="SSF55874">
    <property type="entry name" value="ATPase domain of HSP90 chaperone/DNA topoisomerase II/histidine kinase"/>
    <property type="match status" value="1"/>
</dbReference>
<evidence type="ECO:0000313" key="3">
    <source>
        <dbReference type="Proteomes" id="UP000271256"/>
    </source>
</evidence>
<evidence type="ECO:0000259" key="1">
    <source>
        <dbReference type="PROSITE" id="PS50801"/>
    </source>
</evidence>